<evidence type="ECO:0000256" key="1">
    <source>
        <dbReference type="SAM" id="MobiDB-lite"/>
    </source>
</evidence>
<proteinExistence type="predicted"/>
<accession>C5B1A6</accession>
<dbReference type="eggNOG" id="ENOG503004V">
    <property type="taxonomic scope" value="Bacteria"/>
</dbReference>
<keyword evidence="3" id="KW-1185">Reference proteome</keyword>
<dbReference type="RefSeq" id="WP_015857218.1">
    <property type="nucleotide sequence ID" value="NC_012808.1"/>
</dbReference>
<dbReference type="HOGENOM" id="CLU_1584548_0_0_5"/>
<dbReference type="Proteomes" id="UP000009081">
    <property type="component" value="Chromosome"/>
</dbReference>
<evidence type="ECO:0000313" key="3">
    <source>
        <dbReference type="Proteomes" id="UP000009081"/>
    </source>
</evidence>
<evidence type="ECO:0000313" key="2">
    <source>
        <dbReference type="EMBL" id="ACS41707.1"/>
    </source>
</evidence>
<name>C5B1A6_METEA</name>
<feature type="region of interest" description="Disordered" evidence="1">
    <location>
        <begin position="144"/>
        <end position="168"/>
    </location>
</feature>
<dbReference type="AlphaFoldDB" id="C5B1A6"/>
<sequence length="168" mass="17150">MPSRPPSVSASPPLESLDLGAQLAAIQSQLSSGAGLTLRTRSDAQAAPIPKTVNTITLQGRLSEGDGRGGQYRWIAGAPPAGADTVTFGGGTFVRVIEAAEVFKPVLKDLAQNLPTFPVGLALGEPFLPAIRLADTLTSSRVRTHDAASVDTAVGGPPGASRISRADA</sequence>
<protein>
    <submittedName>
        <fullName evidence="2">Uncharacterized protein</fullName>
    </submittedName>
</protein>
<gene>
    <name evidence="2" type="ordered locus">MexAM1_META1p4036</name>
</gene>
<organism evidence="2 3">
    <name type="scientific">Methylorubrum extorquens (strain ATCC 14718 / DSM 1338 / JCM 2805 / NCIMB 9133 / AM1)</name>
    <name type="common">Methylobacterium extorquens</name>
    <dbReference type="NCBI Taxonomy" id="272630"/>
    <lineage>
        <taxon>Bacteria</taxon>
        <taxon>Pseudomonadati</taxon>
        <taxon>Pseudomonadota</taxon>
        <taxon>Alphaproteobacteria</taxon>
        <taxon>Hyphomicrobiales</taxon>
        <taxon>Methylobacteriaceae</taxon>
        <taxon>Methylorubrum</taxon>
    </lineage>
</organism>
<reference evidence="2 3" key="1">
    <citation type="journal article" date="2009" name="PLoS ONE">
        <title>Methylobacterium genome sequences: a reference blueprint to investigate microbial metabolism of C1 compounds from natural and industrial sources.</title>
        <authorList>
            <person name="Vuilleumier S."/>
            <person name="Chistoserdova L."/>
            <person name="Lee M.-C."/>
            <person name="Bringel F."/>
            <person name="Lajus A."/>
            <person name="Zhou Y."/>
            <person name="Gourion B."/>
            <person name="Barbe V."/>
            <person name="Chang J."/>
            <person name="Cruveiller S."/>
            <person name="Dossat C."/>
            <person name="Gillett W."/>
            <person name="Gruffaz C."/>
            <person name="Haugen E."/>
            <person name="Hourcade E."/>
            <person name="Levy R."/>
            <person name="Mangenot S."/>
            <person name="Muller E."/>
            <person name="Nadalig T."/>
            <person name="Pagni M."/>
            <person name="Penny C."/>
            <person name="Peyraud R."/>
            <person name="Robinson D.G."/>
            <person name="Roche D."/>
            <person name="Rouy Z."/>
            <person name="Saenampechek C."/>
            <person name="Salvignol G."/>
            <person name="Vallenet D."/>
            <person name="Wu Z."/>
            <person name="Marx C.J."/>
            <person name="Vorholt J.A."/>
            <person name="Olson M.V."/>
            <person name="Kaul R."/>
            <person name="Weissenbach J."/>
            <person name="Medigue C."/>
            <person name="Lidstrom M.E."/>
        </authorList>
    </citation>
    <scope>NUCLEOTIDE SEQUENCE [LARGE SCALE GENOMIC DNA]</scope>
    <source>
        <strain evidence="3">ATCC 14718 / DSM 1338 / JCM 2805 / NCIMB 9133 / AM1</strain>
    </source>
</reference>
<dbReference type="EMBL" id="CP001510">
    <property type="protein sequence ID" value="ACS41707.1"/>
    <property type="molecule type" value="Genomic_DNA"/>
</dbReference>
<dbReference type="KEGG" id="mea:Mex_1p4036"/>